<dbReference type="Proteomes" id="UP000320735">
    <property type="component" value="Unassembled WGS sequence"/>
</dbReference>
<organism evidence="1 2">
    <name type="scientific">Symmachiella macrocystis</name>
    <dbReference type="NCBI Taxonomy" id="2527985"/>
    <lineage>
        <taxon>Bacteria</taxon>
        <taxon>Pseudomonadati</taxon>
        <taxon>Planctomycetota</taxon>
        <taxon>Planctomycetia</taxon>
        <taxon>Planctomycetales</taxon>
        <taxon>Planctomycetaceae</taxon>
        <taxon>Symmachiella</taxon>
    </lineage>
</organism>
<name>A0A5C6BCF7_9PLAN</name>
<dbReference type="SUPFAM" id="SSF48452">
    <property type="entry name" value="TPR-like"/>
    <property type="match status" value="1"/>
</dbReference>
<gene>
    <name evidence="1" type="ORF">CA54_44310</name>
</gene>
<proteinExistence type="predicted"/>
<dbReference type="Gene3D" id="1.25.40.10">
    <property type="entry name" value="Tetratricopeptide repeat domain"/>
    <property type="match status" value="1"/>
</dbReference>
<accession>A0A5C6BCF7</accession>
<evidence type="ECO:0000313" key="2">
    <source>
        <dbReference type="Proteomes" id="UP000320735"/>
    </source>
</evidence>
<dbReference type="AlphaFoldDB" id="A0A5C6BCF7"/>
<evidence type="ECO:0008006" key="3">
    <source>
        <dbReference type="Google" id="ProtNLM"/>
    </source>
</evidence>
<evidence type="ECO:0000313" key="1">
    <source>
        <dbReference type="EMBL" id="TWU09191.1"/>
    </source>
</evidence>
<reference evidence="1 2" key="1">
    <citation type="submission" date="2019-02" db="EMBL/GenBank/DDBJ databases">
        <title>Deep-cultivation of Planctomycetes and their phenomic and genomic characterization uncovers novel biology.</title>
        <authorList>
            <person name="Wiegand S."/>
            <person name="Jogler M."/>
            <person name="Boedeker C."/>
            <person name="Pinto D."/>
            <person name="Vollmers J."/>
            <person name="Rivas-Marin E."/>
            <person name="Kohn T."/>
            <person name="Peeters S.H."/>
            <person name="Heuer A."/>
            <person name="Rast P."/>
            <person name="Oberbeckmann S."/>
            <person name="Bunk B."/>
            <person name="Jeske O."/>
            <person name="Meyerdierks A."/>
            <person name="Storesund J.E."/>
            <person name="Kallscheuer N."/>
            <person name="Luecker S."/>
            <person name="Lage O.M."/>
            <person name="Pohl T."/>
            <person name="Merkel B.J."/>
            <person name="Hornburger P."/>
            <person name="Mueller R.-W."/>
            <person name="Bruemmer F."/>
            <person name="Labrenz M."/>
            <person name="Spormann A.M."/>
            <person name="Op Den Camp H."/>
            <person name="Overmann J."/>
            <person name="Amann R."/>
            <person name="Jetten M.S.M."/>
            <person name="Mascher T."/>
            <person name="Medema M.H."/>
            <person name="Devos D.P."/>
            <person name="Kaster A.-K."/>
            <person name="Ovreas L."/>
            <person name="Rohde M."/>
            <person name="Galperin M.Y."/>
            <person name="Jogler C."/>
        </authorList>
    </citation>
    <scope>NUCLEOTIDE SEQUENCE [LARGE SCALE GENOMIC DNA]</scope>
    <source>
        <strain evidence="1 2">CA54</strain>
    </source>
</reference>
<dbReference type="InterPro" id="IPR011990">
    <property type="entry name" value="TPR-like_helical_dom_sf"/>
</dbReference>
<dbReference type="EMBL" id="SJPP01000002">
    <property type="protein sequence ID" value="TWU09191.1"/>
    <property type="molecule type" value="Genomic_DNA"/>
</dbReference>
<protein>
    <recommendedName>
        <fullName evidence="3">Tetratricopeptide repeat protein</fullName>
    </recommendedName>
</protein>
<keyword evidence="2" id="KW-1185">Reference proteome</keyword>
<sequence length="286" mass="32541">MKLPSPMDYITLSPCDIDVLYPPLGFLPIQEHELGNGDSFGFYWPIGFEDHPPIVAETYHDEWSVQPHFSSLDTFLTAIDDQGADEGEYIEPPDIEEDPRSPAACLKTARMRLKSQNVEDAIECLETAVSVLPEYRDAQALLSTQYRRLGQIDLAIKAAVQAIISTVCFGGHHAPLVAWLSQQKECPQELENDPIWGNRSKLTFKFGGEKENDQYLVLRDAIDCYLDNRAFIPAMTLMQTYGDLMTNETISFQERNGFDRHNFYVWQREVAAEMYGKPRTMQPPPI</sequence>
<comment type="caution">
    <text evidence="1">The sequence shown here is derived from an EMBL/GenBank/DDBJ whole genome shotgun (WGS) entry which is preliminary data.</text>
</comment>